<gene>
    <name evidence="6" type="ORF">J3U88_10600</name>
</gene>
<accession>A0A8J7QIQ0</accession>
<feature type="domain" description="HPr" evidence="5">
    <location>
        <begin position="1"/>
        <end position="88"/>
    </location>
</feature>
<dbReference type="CDD" id="cd00367">
    <property type="entry name" value="PTS-HPr_like"/>
    <property type="match status" value="1"/>
</dbReference>
<comment type="subcellular location">
    <subcellularLocation>
        <location evidence="1">Cytoplasm</location>
    </subcellularLocation>
</comment>
<protein>
    <submittedName>
        <fullName evidence="6">HPr family phosphocarrier protein</fullName>
    </submittedName>
</protein>
<evidence type="ECO:0000259" key="5">
    <source>
        <dbReference type="PROSITE" id="PS51350"/>
    </source>
</evidence>
<dbReference type="PROSITE" id="PS51350">
    <property type="entry name" value="PTS_HPR_DOM"/>
    <property type="match status" value="1"/>
</dbReference>
<evidence type="ECO:0000313" key="6">
    <source>
        <dbReference type="EMBL" id="MBO1318910.1"/>
    </source>
</evidence>
<dbReference type="Gene3D" id="3.30.1340.10">
    <property type="entry name" value="HPr-like"/>
    <property type="match status" value="1"/>
</dbReference>
<evidence type="ECO:0000256" key="2">
    <source>
        <dbReference type="ARBA" id="ARBA00010736"/>
    </source>
</evidence>
<dbReference type="EMBL" id="JAFREP010000007">
    <property type="protein sequence ID" value="MBO1318910.1"/>
    <property type="molecule type" value="Genomic_DNA"/>
</dbReference>
<dbReference type="PRINTS" id="PR00107">
    <property type="entry name" value="PHOSPHOCPHPR"/>
</dbReference>
<dbReference type="Pfam" id="PF00381">
    <property type="entry name" value="PTS-HPr"/>
    <property type="match status" value="1"/>
</dbReference>
<sequence length="89" mass="9895">MISQQIEITNKKGLHARAAAKLINLTHRFEAEIMVAKGDNEVNGKSILGLLMLAAHQGSWITVKAHGKDETEAIDRIKQLIESKFEESE</sequence>
<dbReference type="InterPro" id="IPR000032">
    <property type="entry name" value="HPr-like"/>
</dbReference>
<comment type="caution">
    <text evidence="6">The sequence shown here is derived from an EMBL/GenBank/DDBJ whole genome shotgun (WGS) entry which is preliminary data.</text>
</comment>
<dbReference type="GO" id="GO:0009401">
    <property type="term" value="P:phosphoenolpyruvate-dependent sugar phosphotransferase system"/>
    <property type="evidence" value="ECO:0007669"/>
    <property type="project" value="UniProtKB-KW"/>
</dbReference>
<evidence type="ECO:0000256" key="1">
    <source>
        <dbReference type="ARBA" id="ARBA00004496"/>
    </source>
</evidence>
<evidence type="ECO:0000313" key="7">
    <source>
        <dbReference type="Proteomes" id="UP000664417"/>
    </source>
</evidence>
<evidence type="ECO:0000256" key="4">
    <source>
        <dbReference type="ARBA" id="ARBA00022683"/>
    </source>
</evidence>
<reference evidence="6" key="1">
    <citation type="submission" date="2021-03" db="EMBL/GenBank/DDBJ databases">
        <authorList>
            <person name="Wang G."/>
        </authorList>
    </citation>
    <scope>NUCLEOTIDE SEQUENCE</scope>
    <source>
        <strain evidence="6">KCTC 12899</strain>
    </source>
</reference>
<dbReference type="PANTHER" id="PTHR33705:SF2">
    <property type="entry name" value="PHOSPHOCARRIER PROTEIN NPR"/>
    <property type="match status" value="1"/>
</dbReference>
<dbReference type="Proteomes" id="UP000664417">
    <property type="component" value="Unassembled WGS sequence"/>
</dbReference>
<keyword evidence="3" id="KW-0963">Cytoplasm</keyword>
<organism evidence="6 7">
    <name type="scientific">Acanthopleuribacter pedis</name>
    <dbReference type="NCBI Taxonomy" id="442870"/>
    <lineage>
        <taxon>Bacteria</taxon>
        <taxon>Pseudomonadati</taxon>
        <taxon>Acidobacteriota</taxon>
        <taxon>Holophagae</taxon>
        <taxon>Acanthopleuribacterales</taxon>
        <taxon>Acanthopleuribacteraceae</taxon>
        <taxon>Acanthopleuribacter</taxon>
    </lineage>
</organism>
<dbReference type="GO" id="GO:0005737">
    <property type="term" value="C:cytoplasm"/>
    <property type="evidence" value="ECO:0007669"/>
    <property type="project" value="UniProtKB-SubCell"/>
</dbReference>
<comment type="similarity">
    <text evidence="2">Belongs to the HPr family.</text>
</comment>
<dbReference type="PROSITE" id="PS00369">
    <property type="entry name" value="PTS_HPR_HIS"/>
    <property type="match status" value="1"/>
</dbReference>
<dbReference type="InterPro" id="IPR001020">
    <property type="entry name" value="PTS_HPr_His_P_site"/>
</dbReference>
<dbReference type="PANTHER" id="PTHR33705">
    <property type="entry name" value="PHOSPHOCARRIER PROTEIN HPR"/>
    <property type="match status" value="1"/>
</dbReference>
<proteinExistence type="inferred from homology"/>
<name>A0A8J7QIQ0_9BACT</name>
<dbReference type="AlphaFoldDB" id="A0A8J7QIQ0"/>
<dbReference type="NCBIfam" id="TIGR01003">
    <property type="entry name" value="PTS_HPr_family"/>
    <property type="match status" value="1"/>
</dbReference>
<dbReference type="InterPro" id="IPR035895">
    <property type="entry name" value="HPr-like_sf"/>
</dbReference>
<dbReference type="SUPFAM" id="SSF55594">
    <property type="entry name" value="HPr-like"/>
    <property type="match status" value="1"/>
</dbReference>
<keyword evidence="7" id="KW-1185">Reference proteome</keyword>
<dbReference type="RefSeq" id="WP_207858728.1">
    <property type="nucleotide sequence ID" value="NZ_JAFREP010000007.1"/>
</dbReference>
<dbReference type="InterPro" id="IPR050399">
    <property type="entry name" value="HPr"/>
</dbReference>
<evidence type="ECO:0000256" key="3">
    <source>
        <dbReference type="ARBA" id="ARBA00022490"/>
    </source>
</evidence>
<keyword evidence="4" id="KW-0598">Phosphotransferase system</keyword>